<reference evidence="2 3" key="1">
    <citation type="submission" date="2018-09" db="EMBL/GenBank/DDBJ databases">
        <title>The draft genome of Acinetobacter spp. strains.</title>
        <authorList>
            <person name="Qin J."/>
            <person name="Feng Y."/>
            <person name="Zong Z."/>
        </authorList>
    </citation>
    <scope>NUCLEOTIDE SEQUENCE [LARGE SCALE GENOMIC DNA]</scope>
    <source>
        <strain evidence="2 3">WCHAc060012</strain>
    </source>
</reference>
<dbReference type="Gene3D" id="3.90.550.10">
    <property type="entry name" value="Spore Coat Polysaccharide Biosynthesis Protein SpsA, Chain A"/>
    <property type="match status" value="1"/>
</dbReference>
<organism evidence="2 3">
    <name type="scientific">Acinetobacter tianfuensis</name>
    <dbReference type="NCBI Taxonomy" id="2419603"/>
    <lineage>
        <taxon>Bacteria</taxon>
        <taxon>Pseudomonadati</taxon>
        <taxon>Pseudomonadota</taxon>
        <taxon>Gammaproteobacteria</taxon>
        <taxon>Moraxellales</taxon>
        <taxon>Moraxellaceae</taxon>
        <taxon>Acinetobacter</taxon>
    </lineage>
</organism>
<dbReference type="PANTHER" id="PTHR22916:SF67">
    <property type="entry name" value="COLANIC ACID BIOSYNTHESIS GLYCOSYL TRANSFERASE WCAE-RELATED"/>
    <property type="match status" value="1"/>
</dbReference>
<dbReference type="GO" id="GO:0016758">
    <property type="term" value="F:hexosyltransferase activity"/>
    <property type="evidence" value="ECO:0007669"/>
    <property type="project" value="UniProtKB-ARBA"/>
</dbReference>
<dbReference type="PANTHER" id="PTHR22916">
    <property type="entry name" value="GLYCOSYLTRANSFERASE"/>
    <property type="match status" value="1"/>
</dbReference>
<dbReference type="OrthoDB" id="396512at2"/>
<dbReference type="Pfam" id="PF00535">
    <property type="entry name" value="Glycos_transf_2"/>
    <property type="match status" value="1"/>
</dbReference>
<accession>A0A3A8ENR1</accession>
<dbReference type="InterPro" id="IPR029044">
    <property type="entry name" value="Nucleotide-diphossugar_trans"/>
</dbReference>
<comment type="caution">
    <text evidence="2">The sequence shown here is derived from an EMBL/GenBank/DDBJ whole genome shotgun (WGS) entry which is preliminary data.</text>
</comment>
<feature type="domain" description="Glycosyltransferase 2-like" evidence="1">
    <location>
        <begin position="10"/>
        <end position="113"/>
    </location>
</feature>
<evidence type="ECO:0000313" key="3">
    <source>
        <dbReference type="Proteomes" id="UP000282388"/>
    </source>
</evidence>
<dbReference type="Proteomes" id="UP000282388">
    <property type="component" value="Unassembled WGS sequence"/>
</dbReference>
<dbReference type="CDD" id="cd06433">
    <property type="entry name" value="GT_2_WfgS_like"/>
    <property type="match status" value="1"/>
</dbReference>
<dbReference type="SUPFAM" id="SSF53448">
    <property type="entry name" value="Nucleotide-diphospho-sugar transferases"/>
    <property type="match status" value="1"/>
</dbReference>
<dbReference type="AlphaFoldDB" id="A0A3A8ENR1"/>
<sequence length="243" mass="27156">MLGNNKYKISVITAAYNAESCIQNLIESLRAQKDKDFEWVVVDGASTDRTLEILKSITDLNIKIISEPDFGIYDALNKGIKACSGEYYLVAGADDVFYENAIQDYKSGIGHSVDIITGIVHKNGHLVHVRKGGAWLFDQCAYITCHSLGALIKRNLHFEYGFYSRKFPIAADQLFIMQCCENGAKTIQLDSVVGEFGTSGVSSEDVIGTCTEKFRVQLLLGKNKWIQFILFVLKILKRLLLLK</sequence>
<proteinExistence type="predicted"/>
<gene>
    <name evidence="2" type="ORF">D7V32_07860</name>
</gene>
<keyword evidence="3" id="KW-1185">Reference proteome</keyword>
<protein>
    <submittedName>
        <fullName evidence="2">Glycosyltransferase</fullName>
    </submittedName>
</protein>
<evidence type="ECO:0000259" key="1">
    <source>
        <dbReference type="Pfam" id="PF00535"/>
    </source>
</evidence>
<dbReference type="EMBL" id="RAXV01000014">
    <property type="protein sequence ID" value="RKG31604.1"/>
    <property type="molecule type" value="Genomic_DNA"/>
</dbReference>
<name>A0A3A8ENR1_9GAMM</name>
<dbReference type="RefSeq" id="WP_120402337.1">
    <property type="nucleotide sequence ID" value="NZ_RAXV01000014.1"/>
</dbReference>
<keyword evidence="2" id="KW-0808">Transferase</keyword>
<dbReference type="InterPro" id="IPR001173">
    <property type="entry name" value="Glyco_trans_2-like"/>
</dbReference>
<evidence type="ECO:0000313" key="2">
    <source>
        <dbReference type="EMBL" id="RKG31604.1"/>
    </source>
</evidence>